<evidence type="ECO:0000313" key="1">
    <source>
        <dbReference type="EMBL" id="GHF07869.1"/>
    </source>
</evidence>
<evidence type="ECO:0000313" key="2">
    <source>
        <dbReference type="Proteomes" id="UP000609802"/>
    </source>
</evidence>
<keyword evidence="2" id="KW-1185">Reference proteome</keyword>
<name>A0ABQ3JB19_9RHOB</name>
<dbReference type="InterPro" id="IPR012441">
    <property type="entry name" value="DUF1643"/>
</dbReference>
<organism evidence="1 2">
    <name type="scientific">Aliiroseovarius zhejiangensis</name>
    <dbReference type="NCBI Taxonomy" id="1632025"/>
    <lineage>
        <taxon>Bacteria</taxon>
        <taxon>Pseudomonadati</taxon>
        <taxon>Pseudomonadota</taxon>
        <taxon>Alphaproteobacteria</taxon>
        <taxon>Rhodobacterales</taxon>
        <taxon>Paracoccaceae</taxon>
        <taxon>Aliiroseovarius</taxon>
    </lineage>
</organism>
<dbReference type="Proteomes" id="UP000609802">
    <property type="component" value="Unassembled WGS sequence"/>
</dbReference>
<comment type="caution">
    <text evidence="1">The sequence shown here is derived from an EMBL/GenBank/DDBJ whole genome shotgun (WGS) entry which is preliminary data.</text>
</comment>
<proteinExistence type="predicted"/>
<gene>
    <name evidence="1" type="ORF">GCM10016455_31090</name>
</gene>
<dbReference type="Pfam" id="PF07799">
    <property type="entry name" value="DUF1643"/>
    <property type="match status" value="1"/>
</dbReference>
<sequence length="189" mass="21115">MIKHALVQGLANGANTLQNAAMITRAFQKGDAHSIAVYSDCEKYRYQLTRTWDPARRKALFIMLNPSTATEVQNDPTVERCERRARTLGFGAFRVTNIFAWRDTDPRNMRAAADPVGTANDAAIAESCPWADQIICGWGTHGAHLDRGAQVETLLRNTGRPVFHLGLTKDGHPKHPLYIAYAQQPQPWF</sequence>
<dbReference type="EMBL" id="BNCH01000010">
    <property type="protein sequence ID" value="GHF07869.1"/>
    <property type="molecule type" value="Genomic_DNA"/>
</dbReference>
<accession>A0ABQ3JB19</accession>
<reference evidence="2" key="1">
    <citation type="journal article" date="2019" name="Int. J. Syst. Evol. Microbiol.">
        <title>The Global Catalogue of Microorganisms (GCM) 10K type strain sequencing project: providing services to taxonomists for standard genome sequencing and annotation.</title>
        <authorList>
            <consortium name="The Broad Institute Genomics Platform"/>
            <consortium name="The Broad Institute Genome Sequencing Center for Infectious Disease"/>
            <person name="Wu L."/>
            <person name="Ma J."/>
        </authorList>
    </citation>
    <scope>NUCLEOTIDE SEQUENCE [LARGE SCALE GENOMIC DNA]</scope>
    <source>
        <strain evidence="2">KCTC 42443</strain>
    </source>
</reference>
<protein>
    <recommendedName>
        <fullName evidence="3">DUF1643 domain-containing protein</fullName>
    </recommendedName>
</protein>
<evidence type="ECO:0008006" key="3">
    <source>
        <dbReference type="Google" id="ProtNLM"/>
    </source>
</evidence>